<evidence type="ECO:0000313" key="3">
    <source>
        <dbReference type="EMBL" id="ABG84642.1"/>
    </source>
</evidence>
<evidence type="ECO:0000313" key="4">
    <source>
        <dbReference type="Proteomes" id="UP000001823"/>
    </source>
</evidence>
<sequence>MSEVTFRKDKYMFSTRNIKKNLDKNILKKEISTFIKELRKFKVDLKSLSSEEFNLEERNLILNIAYFLVDEEVLLRKIINRRELKTKVIAKKTGFSNEKIISWSNYLIAYLILLYNADYTNLAMYLNINFKDLENLAVIKGTKGEEVVHKGLVMLEGKKSTIILTKEGQFIRIKTRCENKVGEELSGKEKKTLRHYKTLIVSVALIAFVLIGSVTFLYKQQETTILIQGTSKVKIGLNRFDRIVYSYSPTEKGTILITELKLENKKFEDGMISILKGFEEEDMLPPNRIVDVYITGKMVDTVDLNKVTEYVESVNKDDNAKNNFRIKINNSGYEKKN</sequence>
<dbReference type="InterPro" id="IPR024449">
    <property type="entry name" value="Anti-sigma_RsgI_N"/>
</dbReference>
<keyword evidence="1" id="KW-0812">Transmembrane</keyword>
<accession>A0A0H2YUB8</accession>
<protein>
    <recommendedName>
        <fullName evidence="2">RsgI N-terminal anti-sigma domain-containing protein</fullName>
    </recommendedName>
</protein>
<dbReference type="EMBL" id="CP000246">
    <property type="protein sequence ID" value="ABG84642.1"/>
    <property type="molecule type" value="Genomic_DNA"/>
</dbReference>
<reference evidence="3 4" key="1">
    <citation type="journal article" date="2006" name="Genome Res.">
        <title>Skewed genomic variability in strains of the toxigenic bacterial pathogen, Clostridium perfringens.</title>
        <authorList>
            <person name="Myers G.S."/>
            <person name="Rasko D.A."/>
            <person name="Cheung J.K."/>
            <person name="Ravel J."/>
            <person name="Seshadri R."/>
            <person name="Deboy R.T."/>
            <person name="Ren Q."/>
            <person name="Varga J."/>
            <person name="Awad M.M."/>
            <person name="Brinkac L.M."/>
            <person name="Daugherty S.C."/>
            <person name="Haft D.H."/>
            <person name="Dodson R.J."/>
            <person name="Madupu R."/>
            <person name="Nelson W.C."/>
            <person name="Rosovitz M.J."/>
            <person name="Sullivan S.A."/>
            <person name="Khouri H."/>
            <person name="Dimitrov G.I."/>
            <person name="Watkins K.L."/>
            <person name="Mulligan S."/>
            <person name="Benton J."/>
            <person name="Radune D."/>
            <person name="Fisher D.J."/>
            <person name="Atkins H.S."/>
            <person name="Hiscox T."/>
            <person name="Jost B.H."/>
            <person name="Billington S.J."/>
            <person name="Songer J.G."/>
            <person name="McClane B.A."/>
            <person name="Titball R.W."/>
            <person name="Rood J.I."/>
            <person name="Melville S.B."/>
            <person name="Paulsen I.T."/>
        </authorList>
    </citation>
    <scope>NUCLEOTIDE SEQUENCE [LARGE SCALE GENOMIC DNA]</scope>
    <source>
        <strain evidence="4">ATCC 13124 / DSM 756 / JCM 1290 / NCIMB 6125 / NCTC 8237 / S 107 / Type A</strain>
    </source>
</reference>
<keyword evidence="1" id="KW-0472">Membrane</keyword>
<dbReference type="eggNOG" id="ENOG503373I">
    <property type="taxonomic scope" value="Bacteria"/>
</dbReference>
<dbReference type="Proteomes" id="UP000001823">
    <property type="component" value="Chromosome"/>
</dbReference>
<dbReference type="KEGG" id="cpf:CPF_2614"/>
<keyword evidence="4" id="KW-1185">Reference proteome</keyword>
<evidence type="ECO:0000256" key="1">
    <source>
        <dbReference type="SAM" id="Phobius"/>
    </source>
</evidence>
<dbReference type="AlphaFoldDB" id="A0A0H2YUB8"/>
<keyword evidence="1" id="KW-1133">Transmembrane helix</keyword>
<evidence type="ECO:0000259" key="2">
    <source>
        <dbReference type="PROSITE" id="PS51849"/>
    </source>
</evidence>
<dbReference type="RefSeq" id="WP_003467523.1">
    <property type="nucleotide sequence ID" value="NC_008261.1"/>
</dbReference>
<feature type="domain" description="RsgI N-terminal anti-sigma" evidence="2">
    <location>
        <begin position="149"/>
        <end position="196"/>
    </location>
</feature>
<organism evidence="3 4">
    <name type="scientific">Clostridium perfringens (strain ATCC 13124 / DSM 756 / JCM 1290 / NCIMB 6125 / NCTC 8237 / Type A)</name>
    <dbReference type="NCBI Taxonomy" id="195103"/>
    <lineage>
        <taxon>Bacteria</taxon>
        <taxon>Bacillati</taxon>
        <taxon>Bacillota</taxon>
        <taxon>Clostridia</taxon>
        <taxon>Eubacteriales</taxon>
        <taxon>Clostridiaceae</taxon>
        <taxon>Clostridium</taxon>
    </lineage>
</organism>
<dbReference type="PROSITE" id="PS51849">
    <property type="entry name" value="RSGI_N"/>
    <property type="match status" value="1"/>
</dbReference>
<dbReference type="GeneID" id="93001108"/>
<feature type="transmembrane region" description="Helical" evidence="1">
    <location>
        <begin position="198"/>
        <end position="218"/>
    </location>
</feature>
<dbReference type="STRING" id="195103.CPF_2614"/>
<dbReference type="PaxDb" id="195103-CPF_2614"/>
<dbReference type="Pfam" id="PF12791">
    <property type="entry name" value="RsgI_N"/>
    <property type="match status" value="1"/>
</dbReference>
<proteinExistence type="predicted"/>
<gene>
    <name evidence="3" type="ordered locus">CPF_2614</name>
</gene>
<name>A0A0H2YUB8_CLOP1</name>
<dbReference type="HOGENOM" id="CLU_818116_0_0_9"/>